<evidence type="ECO:0000313" key="5">
    <source>
        <dbReference type="Proteomes" id="UP000015453"/>
    </source>
</evidence>
<evidence type="ECO:0000256" key="1">
    <source>
        <dbReference type="ARBA" id="ARBA00009656"/>
    </source>
</evidence>
<evidence type="ECO:0000313" key="4">
    <source>
        <dbReference type="EMBL" id="EPS57931.1"/>
    </source>
</evidence>
<feature type="non-terminal residue" evidence="4">
    <location>
        <position position="91"/>
    </location>
</feature>
<organism evidence="4 5">
    <name type="scientific">Genlisea aurea</name>
    <dbReference type="NCBI Taxonomy" id="192259"/>
    <lineage>
        <taxon>Eukaryota</taxon>
        <taxon>Viridiplantae</taxon>
        <taxon>Streptophyta</taxon>
        <taxon>Embryophyta</taxon>
        <taxon>Tracheophyta</taxon>
        <taxon>Spermatophyta</taxon>
        <taxon>Magnoliopsida</taxon>
        <taxon>eudicotyledons</taxon>
        <taxon>Gunneridae</taxon>
        <taxon>Pentapetalae</taxon>
        <taxon>asterids</taxon>
        <taxon>lamiids</taxon>
        <taxon>Lamiales</taxon>
        <taxon>Lentibulariaceae</taxon>
        <taxon>Genlisea</taxon>
    </lineage>
</organism>
<reference evidence="4 5" key="1">
    <citation type="journal article" date="2013" name="BMC Genomics">
        <title>The miniature genome of a carnivorous plant Genlisea aurea contains a low number of genes and short non-coding sequences.</title>
        <authorList>
            <person name="Leushkin E.V."/>
            <person name="Sutormin R.A."/>
            <person name="Nabieva E.R."/>
            <person name="Penin A.A."/>
            <person name="Kondrashov A.S."/>
            <person name="Logacheva M.D."/>
        </authorList>
    </citation>
    <scope>NUCLEOTIDE SEQUENCE [LARGE SCALE GENOMIC DNA]</scope>
</reference>
<protein>
    <recommendedName>
        <fullName evidence="6">Protein SPIRAL1-like 1</fullName>
    </recommendedName>
</protein>
<evidence type="ECO:0000256" key="2">
    <source>
        <dbReference type="ARBA" id="ARBA00022701"/>
    </source>
</evidence>
<gene>
    <name evidence="4" type="ORF">M569_16887</name>
</gene>
<dbReference type="EMBL" id="AUSU01009698">
    <property type="protein sequence ID" value="EPS57931.1"/>
    <property type="molecule type" value="Genomic_DNA"/>
</dbReference>
<comment type="similarity">
    <text evidence="1">Belongs to the SPIRAL1 family.</text>
</comment>
<dbReference type="GO" id="GO:0010005">
    <property type="term" value="C:cortical microtubule, transverse to long axis"/>
    <property type="evidence" value="ECO:0007669"/>
    <property type="project" value="TreeGrafter"/>
</dbReference>
<accession>S8C0J0</accession>
<comment type="caution">
    <text evidence="4">The sequence shown here is derived from an EMBL/GenBank/DDBJ whole genome shotgun (WGS) entry which is preliminary data.</text>
</comment>
<feature type="region of interest" description="Disordered" evidence="3">
    <location>
        <begin position="1"/>
        <end position="66"/>
    </location>
</feature>
<dbReference type="PANTHER" id="PTHR33403:SF31">
    <property type="entry name" value="PROTEIN SPIRAL1-LIKE 1"/>
    <property type="match status" value="1"/>
</dbReference>
<name>S8C0J0_9LAMI</name>
<dbReference type="OrthoDB" id="62622at2759"/>
<feature type="compositionally biased region" description="Pro residues" evidence="3">
    <location>
        <begin position="52"/>
        <end position="61"/>
    </location>
</feature>
<feature type="compositionally biased region" description="Gly residues" evidence="3">
    <location>
        <begin position="1"/>
        <end position="12"/>
    </location>
</feature>
<sequence>MGRGVSSGGGQSSLGYLFGSGESPKSSTVAKAGESAAAPQDVKPATSKEPSPKPNAIPPQPVDASKQIAAGIHSNTTNNYFNGQNTCNFIS</sequence>
<dbReference type="PANTHER" id="PTHR33403">
    <property type="entry name" value="SPR1"/>
    <property type="match status" value="1"/>
</dbReference>
<dbReference type="GO" id="GO:0043622">
    <property type="term" value="P:cortical microtubule organization"/>
    <property type="evidence" value="ECO:0007669"/>
    <property type="project" value="InterPro"/>
</dbReference>
<dbReference type="InterPro" id="IPR039613">
    <property type="entry name" value="SPR1/2/3/4/5"/>
</dbReference>
<dbReference type="Proteomes" id="UP000015453">
    <property type="component" value="Unassembled WGS sequence"/>
</dbReference>
<keyword evidence="5" id="KW-1185">Reference proteome</keyword>
<keyword evidence="2" id="KW-0493">Microtubule</keyword>
<proteinExistence type="inferred from homology"/>
<evidence type="ECO:0008006" key="6">
    <source>
        <dbReference type="Google" id="ProtNLM"/>
    </source>
</evidence>
<dbReference type="AlphaFoldDB" id="S8C0J0"/>
<evidence type="ECO:0000256" key="3">
    <source>
        <dbReference type="SAM" id="MobiDB-lite"/>
    </source>
</evidence>